<dbReference type="STRING" id="1344416.A0A139AY33"/>
<comment type="similarity">
    <text evidence="2">Belongs to the TVP18 family.</text>
</comment>
<reference evidence="7 8" key="1">
    <citation type="journal article" date="2015" name="Genome Biol. Evol.">
        <title>Phylogenomic analyses indicate that early fungi evolved digesting cell walls of algal ancestors of land plants.</title>
        <authorList>
            <person name="Chang Y."/>
            <person name="Wang S."/>
            <person name="Sekimoto S."/>
            <person name="Aerts A.L."/>
            <person name="Choi C."/>
            <person name="Clum A."/>
            <person name="LaButti K.M."/>
            <person name="Lindquist E.A."/>
            <person name="Yee Ngan C."/>
            <person name="Ohm R.A."/>
            <person name="Salamov A.A."/>
            <person name="Grigoriev I.V."/>
            <person name="Spatafora J.W."/>
            <person name="Berbee M.L."/>
        </authorList>
    </citation>
    <scope>NUCLEOTIDE SEQUENCE [LARGE SCALE GENOMIC DNA]</scope>
    <source>
        <strain evidence="7 8">JEL478</strain>
    </source>
</reference>
<evidence type="ECO:0000313" key="7">
    <source>
        <dbReference type="EMBL" id="KXS21483.1"/>
    </source>
</evidence>
<evidence type="ECO:0000256" key="3">
    <source>
        <dbReference type="ARBA" id="ARBA00022692"/>
    </source>
</evidence>
<sequence length="153" mass="16816">MSFLETLIDELKSGKAGIYAQWSALLSGLFCLLFGIMSFLGMLPFAICALIFFVVILFAEIPLCLKCCPTSPTFDNFIKKFENMYFRAAAYLIMAVIIWLSLVWGASTLILPALTLSFTAIFYGIASFRHEEREASIAAGGKNAAVLAARSFV</sequence>
<dbReference type="SMART" id="SM01077">
    <property type="entry name" value="Cg6151-P"/>
    <property type="match status" value="1"/>
</dbReference>
<feature type="transmembrane region" description="Helical" evidence="6">
    <location>
        <begin position="110"/>
        <end position="128"/>
    </location>
</feature>
<evidence type="ECO:0000313" key="8">
    <source>
        <dbReference type="Proteomes" id="UP000070544"/>
    </source>
</evidence>
<feature type="transmembrane region" description="Helical" evidence="6">
    <location>
        <begin position="85"/>
        <end position="104"/>
    </location>
</feature>
<dbReference type="GO" id="GO:0016192">
    <property type="term" value="P:vesicle-mediated transport"/>
    <property type="evidence" value="ECO:0007669"/>
    <property type="project" value="TreeGrafter"/>
</dbReference>
<keyword evidence="8" id="KW-1185">Reference proteome</keyword>
<evidence type="ECO:0000256" key="2">
    <source>
        <dbReference type="ARBA" id="ARBA00005738"/>
    </source>
</evidence>
<accession>A0A139AY33</accession>
<dbReference type="PANTHER" id="PTHR13314:SF2">
    <property type="entry name" value="CALCIUM CHANNEL FLOWER HOMOLOG"/>
    <property type="match status" value="1"/>
</dbReference>
<evidence type="ECO:0000256" key="5">
    <source>
        <dbReference type="ARBA" id="ARBA00023136"/>
    </source>
</evidence>
<dbReference type="PANTHER" id="PTHR13314">
    <property type="entry name" value="CALCIUM CHANNEL FLOWER HOMOLOG"/>
    <property type="match status" value="1"/>
</dbReference>
<dbReference type="GO" id="GO:0016020">
    <property type="term" value="C:membrane"/>
    <property type="evidence" value="ECO:0007669"/>
    <property type="project" value="InterPro"/>
</dbReference>
<dbReference type="OMA" id="IYAQWLG"/>
<gene>
    <name evidence="7" type="ORF">M427DRAFT_50918</name>
</gene>
<name>A0A139AY33_GONPJ</name>
<dbReference type="OrthoDB" id="5591789at2759"/>
<evidence type="ECO:0000256" key="6">
    <source>
        <dbReference type="SAM" id="Phobius"/>
    </source>
</evidence>
<dbReference type="EMBL" id="KQ965732">
    <property type="protein sequence ID" value="KXS21483.1"/>
    <property type="molecule type" value="Genomic_DNA"/>
</dbReference>
<keyword evidence="3 6" id="KW-0812">Transmembrane</keyword>
<organism evidence="7 8">
    <name type="scientific">Gonapodya prolifera (strain JEL478)</name>
    <name type="common">Monoblepharis prolifera</name>
    <dbReference type="NCBI Taxonomy" id="1344416"/>
    <lineage>
        <taxon>Eukaryota</taxon>
        <taxon>Fungi</taxon>
        <taxon>Fungi incertae sedis</taxon>
        <taxon>Chytridiomycota</taxon>
        <taxon>Chytridiomycota incertae sedis</taxon>
        <taxon>Monoblepharidomycetes</taxon>
        <taxon>Monoblepharidales</taxon>
        <taxon>Gonapodyaceae</taxon>
        <taxon>Gonapodya</taxon>
    </lineage>
</organism>
<dbReference type="Pfam" id="PF10233">
    <property type="entry name" value="Cg6151-P"/>
    <property type="match status" value="1"/>
</dbReference>
<keyword evidence="4 6" id="KW-1133">Transmembrane helix</keyword>
<keyword evidence="5 6" id="KW-0472">Membrane</keyword>
<protein>
    <submittedName>
        <fullName evidence="7">Golgi apparatus membrane protein TVP18</fullName>
    </submittedName>
</protein>
<dbReference type="AlphaFoldDB" id="A0A139AY33"/>
<dbReference type="GO" id="GO:0012505">
    <property type="term" value="C:endomembrane system"/>
    <property type="evidence" value="ECO:0007669"/>
    <property type="project" value="UniProtKB-SubCell"/>
</dbReference>
<dbReference type="InterPro" id="IPR019365">
    <property type="entry name" value="TVP18/Ca-channel_flower"/>
</dbReference>
<dbReference type="Proteomes" id="UP000070544">
    <property type="component" value="Unassembled WGS sequence"/>
</dbReference>
<proteinExistence type="inferred from homology"/>
<feature type="transmembrane region" description="Helical" evidence="6">
    <location>
        <begin position="43"/>
        <end position="65"/>
    </location>
</feature>
<evidence type="ECO:0000256" key="1">
    <source>
        <dbReference type="ARBA" id="ARBA00004127"/>
    </source>
</evidence>
<comment type="subcellular location">
    <subcellularLocation>
        <location evidence="1">Endomembrane system</location>
        <topology evidence="1">Multi-pass membrane protein</topology>
    </subcellularLocation>
</comment>
<evidence type="ECO:0000256" key="4">
    <source>
        <dbReference type="ARBA" id="ARBA00022989"/>
    </source>
</evidence>
<feature type="transmembrane region" description="Helical" evidence="6">
    <location>
        <begin position="16"/>
        <end position="37"/>
    </location>
</feature>